<dbReference type="EMBL" id="AP025591">
    <property type="protein sequence ID" value="BDG03485.1"/>
    <property type="molecule type" value="Genomic_DNA"/>
</dbReference>
<keyword evidence="3 7" id="KW-0732">Signal</keyword>
<proteinExistence type="predicted"/>
<evidence type="ECO:0000256" key="2">
    <source>
        <dbReference type="ARBA" id="ARBA00013194"/>
    </source>
</evidence>
<accession>A0ABM7WVF3</accession>
<dbReference type="InterPro" id="IPR000297">
    <property type="entry name" value="PPIase_PpiC"/>
</dbReference>
<reference evidence="10" key="1">
    <citation type="journal article" date="2022" name="Int. J. Syst. Evol. Microbiol.">
        <title>Anaeromyxobacter oryzae sp. nov., Anaeromyxobacter diazotrophicus sp. nov. and Anaeromyxobacter paludicola sp. nov., isolated from paddy soils.</title>
        <authorList>
            <person name="Itoh H."/>
            <person name="Xu Z."/>
            <person name="Mise K."/>
            <person name="Masuda Y."/>
            <person name="Ushijima N."/>
            <person name="Hayakawa C."/>
            <person name="Shiratori Y."/>
            <person name="Senoo K."/>
        </authorList>
    </citation>
    <scope>NUCLEOTIDE SEQUENCE [LARGE SCALE GENOMIC DNA]</scope>
    <source>
        <strain evidence="10">Red232</strain>
    </source>
</reference>
<keyword evidence="4 6" id="KW-0697">Rotamase</keyword>
<dbReference type="PANTHER" id="PTHR47245">
    <property type="entry name" value="PEPTIDYLPROLYL ISOMERASE"/>
    <property type="match status" value="1"/>
</dbReference>
<evidence type="ECO:0000256" key="6">
    <source>
        <dbReference type="PROSITE-ProRule" id="PRU00278"/>
    </source>
</evidence>
<dbReference type="InterPro" id="IPR050245">
    <property type="entry name" value="PrsA_foldase"/>
</dbReference>
<keyword evidence="5 6" id="KW-0413">Isomerase</keyword>
<name>A0ABM7WVF3_9BACT</name>
<feature type="chain" id="PRO_5045469565" description="peptidylprolyl isomerase" evidence="7">
    <location>
        <begin position="17"/>
        <end position="341"/>
    </location>
</feature>
<feature type="signal peptide" evidence="7">
    <location>
        <begin position="1"/>
        <end position="16"/>
    </location>
</feature>
<comment type="catalytic activity">
    <reaction evidence="1">
        <text>[protein]-peptidylproline (omega=180) = [protein]-peptidylproline (omega=0)</text>
        <dbReference type="Rhea" id="RHEA:16237"/>
        <dbReference type="Rhea" id="RHEA-COMP:10747"/>
        <dbReference type="Rhea" id="RHEA-COMP:10748"/>
        <dbReference type="ChEBI" id="CHEBI:83833"/>
        <dbReference type="ChEBI" id="CHEBI:83834"/>
        <dbReference type="EC" id="5.2.1.8"/>
    </reaction>
</comment>
<dbReference type="Gene3D" id="3.10.50.40">
    <property type="match status" value="1"/>
</dbReference>
<dbReference type="GO" id="GO:0016853">
    <property type="term" value="F:isomerase activity"/>
    <property type="evidence" value="ECO:0007669"/>
    <property type="project" value="UniProtKB-KW"/>
</dbReference>
<protein>
    <recommendedName>
        <fullName evidence="2">peptidylprolyl isomerase</fullName>
        <ecNumber evidence="2">5.2.1.8</ecNumber>
    </recommendedName>
</protein>
<dbReference type="InterPro" id="IPR027304">
    <property type="entry name" value="Trigger_fact/SurA_dom_sf"/>
</dbReference>
<feature type="domain" description="PpiC" evidence="8">
    <location>
        <begin position="137"/>
        <end position="246"/>
    </location>
</feature>
<keyword evidence="10" id="KW-1185">Reference proteome</keyword>
<evidence type="ECO:0000256" key="7">
    <source>
        <dbReference type="SAM" id="SignalP"/>
    </source>
</evidence>
<dbReference type="Pfam" id="PF13145">
    <property type="entry name" value="Rotamase_2"/>
    <property type="match status" value="1"/>
</dbReference>
<dbReference type="SUPFAM" id="SSF54534">
    <property type="entry name" value="FKBP-like"/>
    <property type="match status" value="1"/>
</dbReference>
<dbReference type="RefSeq" id="WP_248361539.1">
    <property type="nucleotide sequence ID" value="NZ_AP025591.1"/>
</dbReference>
<evidence type="ECO:0000256" key="1">
    <source>
        <dbReference type="ARBA" id="ARBA00000971"/>
    </source>
</evidence>
<dbReference type="EC" id="5.2.1.8" evidence="2"/>
<gene>
    <name evidence="9" type="ORF">AMOR_24810</name>
</gene>
<sequence length="341" mass="37137">MLRRFALLGVAASAIAACNPQSGPRKTGPAVAKGNGITITADEFKARLDEQSPFIRARYSSLDRKKEFLDSLIRFEVLAREAEKQGLQNDPDVQLTMKKIMVQKLVQKSFQDPAGAQLPDSELQAYYDQHKADYFRPKKVRVAAVIFNAPEGTPERAKKKELAKKALAKLKVEEKKNTLAFTQIVNEFSEDAASKATAGDLNFKSQDELEKAYGKELADAVFAAKPGDTTPVVETKAGLYIAKVTGQQEEMNRTFEQVKAQIANKLTREKKTKEFDEYLKKLRDQANVQVDEKVLEGVEVAAAPAGMPGMPGMMGGGMPAGHGMGGPMVAPSQPPPAPAAK</sequence>
<evidence type="ECO:0000256" key="5">
    <source>
        <dbReference type="ARBA" id="ARBA00023235"/>
    </source>
</evidence>
<evidence type="ECO:0000259" key="8">
    <source>
        <dbReference type="PROSITE" id="PS50198"/>
    </source>
</evidence>
<dbReference type="PROSITE" id="PS51257">
    <property type="entry name" value="PROKAR_LIPOPROTEIN"/>
    <property type="match status" value="1"/>
</dbReference>
<dbReference type="PROSITE" id="PS50198">
    <property type="entry name" value="PPIC_PPIASE_2"/>
    <property type="match status" value="1"/>
</dbReference>
<dbReference type="PANTHER" id="PTHR47245:SF1">
    <property type="entry name" value="FOLDASE PROTEIN PRSA"/>
    <property type="match status" value="1"/>
</dbReference>
<dbReference type="Proteomes" id="UP001162891">
    <property type="component" value="Chromosome"/>
</dbReference>
<evidence type="ECO:0000256" key="3">
    <source>
        <dbReference type="ARBA" id="ARBA00022729"/>
    </source>
</evidence>
<organism evidence="9 10">
    <name type="scientific">Anaeromyxobacter oryzae</name>
    <dbReference type="NCBI Taxonomy" id="2918170"/>
    <lineage>
        <taxon>Bacteria</taxon>
        <taxon>Pseudomonadati</taxon>
        <taxon>Myxococcota</taxon>
        <taxon>Myxococcia</taxon>
        <taxon>Myxococcales</taxon>
        <taxon>Cystobacterineae</taxon>
        <taxon>Anaeromyxobacteraceae</taxon>
        <taxon>Anaeromyxobacter</taxon>
    </lineage>
</organism>
<evidence type="ECO:0000313" key="10">
    <source>
        <dbReference type="Proteomes" id="UP001162891"/>
    </source>
</evidence>
<dbReference type="SUPFAM" id="SSF109998">
    <property type="entry name" value="Triger factor/SurA peptide-binding domain-like"/>
    <property type="match status" value="1"/>
</dbReference>
<evidence type="ECO:0000256" key="4">
    <source>
        <dbReference type="ARBA" id="ARBA00023110"/>
    </source>
</evidence>
<evidence type="ECO:0000313" key="9">
    <source>
        <dbReference type="EMBL" id="BDG03485.1"/>
    </source>
</evidence>
<dbReference type="InterPro" id="IPR046357">
    <property type="entry name" value="PPIase_dom_sf"/>
</dbReference>